<feature type="region of interest" description="Disordered" evidence="1">
    <location>
        <begin position="234"/>
        <end position="268"/>
    </location>
</feature>
<evidence type="ECO:0000313" key="3">
    <source>
        <dbReference type="EMBL" id="MFC4493002.1"/>
    </source>
</evidence>
<dbReference type="Pfam" id="PF26366">
    <property type="entry name" value="DUF8094"/>
    <property type="match status" value="1"/>
</dbReference>
<comment type="caution">
    <text evidence="3">The sequence shown here is derived from an EMBL/GenBank/DDBJ whole genome shotgun (WGS) entry which is preliminary data.</text>
</comment>
<sequence length="360" mass="39180">MMSFGPGLGRRRRRPGSKVRYREAGGEVTTMKARQARQVRLLGAATTTTVLTVALSGCVTVHGETAVVPAVSKSEAKKVLERFSKTSNKANRTFDVKLNTTVETGALGAIDQAGLKSRKKVQPGGNPGYKSLRLSDERFLIPKQAGWPKFFVADTQTNRMRNGRWLFVFQRDSADAPWKASYLAVIENTEMPEFAFGKGGYAKAVPGTSGHGLTLSPDELSDAYVSYLRDGEGEDDFAPGEHTSKRRAQRQGAENRPGRRTEFADQAAKAPQYAPFALRTKDGGALVFFASHHHSKETFAEGYKPPVKDPLLKALMTGKPKQSVTYVRVSEQAVTVPAKKDGGQVGFLNRIDGLTSAKGE</sequence>
<dbReference type="RefSeq" id="WP_386441530.1">
    <property type="nucleotide sequence ID" value="NZ_JBHSFH010000003.1"/>
</dbReference>
<dbReference type="InterPro" id="IPR058407">
    <property type="entry name" value="DUF8094"/>
</dbReference>
<reference evidence="4" key="1">
    <citation type="journal article" date="2019" name="Int. J. Syst. Evol. Microbiol.">
        <title>The Global Catalogue of Microorganisms (GCM) 10K type strain sequencing project: providing services to taxonomists for standard genome sequencing and annotation.</title>
        <authorList>
            <consortium name="The Broad Institute Genomics Platform"/>
            <consortium name="The Broad Institute Genome Sequencing Center for Infectious Disease"/>
            <person name="Wu L."/>
            <person name="Ma J."/>
        </authorList>
    </citation>
    <scope>NUCLEOTIDE SEQUENCE [LARGE SCALE GENOMIC DNA]</scope>
    <source>
        <strain evidence="4">CGMCC 4.7357</strain>
    </source>
</reference>
<dbReference type="Proteomes" id="UP001595997">
    <property type="component" value="Unassembled WGS sequence"/>
</dbReference>
<feature type="region of interest" description="Disordered" evidence="1">
    <location>
        <begin position="1"/>
        <end position="26"/>
    </location>
</feature>
<dbReference type="EMBL" id="JBHSFH010000003">
    <property type="protein sequence ID" value="MFC4493002.1"/>
    <property type="molecule type" value="Genomic_DNA"/>
</dbReference>
<evidence type="ECO:0000259" key="2">
    <source>
        <dbReference type="Pfam" id="PF26366"/>
    </source>
</evidence>
<evidence type="ECO:0000313" key="4">
    <source>
        <dbReference type="Proteomes" id="UP001595997"/>
    </source>
</evidence>
<protein>
    <recommendedName>
        <fullName evidence="2">DUF8094 domain-containing protein</fullName>
    </recommendedName>
</protein>
<feature type="domain" description="DUF8094" evidence="2">
    <location>
        <begin position="67"/>
        <end position="358"/>
    </location>
</feature>
<proteinExistence type="predicted"/>
<organism evidence="3 4">
    <name type="scientific">Streptomyces ovatisporus</name>
    <dbReference type="NCBI Taxonomy" id="1128682"/>
    <lineage>
        <taxon>Bacteria</taxon>
        <taxon>Bacillati</taxon>
        <taxon>Actinomycetota</taxon>
        <taxon>Actinomycetes</taxon>
        <taxon>Kitasatosporales</taxon>
        <taxon>Streptomycetaceae</taxon>
        <taxon>Streptomyces</taxon>
    </lineage>
</organism>
<accession>A0ABV9A1D0</accession>
<name>A0ABV9A1D0_9ACTN</name>
<evidence type="ECO:0000256" key="1">
    <source>
        <dbReference type="SAM" id="MobiDB-lite"/>
    </source>
</evidence>
<keyword evidence="4" id="KW-1185">Reference proteome</keyword>
<gene>
    <name evidence="3" type="ORF">ACFPA8_02480</name>
</gene>
<feature type="compositionally biased region" description="Basic residues" evidence="1">
    <location>
        <begin position="9"/>
        <end position="19"/>
    </location>
</feature>